<dbReference type="PANTHER" id="PTHR14167">
    <property type="entry name" value="SH3 DOMAIN-CONTAINING"/>
    <property type="match status" value="1"/>
</dbReference>
<keyword evidence="8" id="KW-1185">Reference proteome</keyword>
<evidence type="ECO:0000313" key="7">
    <source>
        <dbReference type="EMBL" id="CAI5449290.1"/>
    </source>
</evidence>
<organism evidence="7 8">
    <name type="scientific">Caenorhabditis angaria</name>
    <dbReference type="NCBI Taxonomy" id="860376"/>
    <lineage>
        <taxon>Eukaryota</taxon>
        <taxon>Metazoa</taxon>
        <taxon>Ecdysozoa</taxon>
        <taxon>Nematoda</taxon>
        <taxon>Chromadorea</taxon>
        <taxon>Rhabditida</taxon>
        <taxon>Rhabditina</taxon>
        <taxon>Rhabditomorpha</taxon>
        <taxon>Rhabditoidea</taxon>
        <taxon>Rhabditidae</taxon>
        <taxon>Peloderinae</taxon>
        <taxon>Caenorhabditis</taxon>
    </lineage>
</organism>
<dbReference type="InterPro" id="IPR036028">
    <property type="entry name" value="SH3-like_dom_sf"/>
</dbReference>
<dbReference type="Pfam" id="PF14604">
    <property type="entry name" value="SH3_9"/>
    <property type="match status" value="1"/>
</dbReference>
<dbReference type="SMART" id="SM00459">
    <property type="entry name" value="Sorb"/>
    <property type="match status" value="1"/>
</dbReference>
<evidence type="ECO:0000259" key="6">
    <source>
        <dbReference type="PROSITE" id="PS50002"/>
    </source>
</evidence>
<evidence type="ECO:0000256" key="3">
    <source>
        <dbReference type="ARBA" id="ARBA00022949"/>
    </source>
</evidence>
<evidence type="ECO:0000313" key="8">
    <source>
        <dbReference type="Proteomes" id="UP001152747"/>
    </source>
</evidence>
<feature type="compositionally biased region" description="Polar residues" evidence="5">
    <location>
        <begin position="149"/>
        <end position="168"/>
    </location>
</feature>
<comment type="caution">
    <text evidence="7">The sequence shown here is derived from an EMBL/GenBank/DDBJ whole genome shotgun (WGS) entry which is preliminary data.</text>
</comment>
<evidence type="ECO:0000256" key="1">
    <source>
        <dbReference type="ARBA" id="ARBA00004282"/>
    </source>
</evidence>
<evidence type="ECO:0000256" key="4">
    <source>
        <dbReference type="PROSITE-ProRule" id="PRU00192"/>
    </source>
</evidence>
<dbReference type="AlphaFoldDB" id="A0A9P1N2T2"/>
<feature type="region of interest" description="Disordered" evidence="5">
    <location>
        <begin position="83"/>
        <end position="107"/>
    </location>
</feature>
<dbReference type="PANTHER" id="PTHR14167:SF116">
    <property type="entry name" value="CAP, ISOFORM AC"/>
    <property type="match status" value="1"/>
</dbReference>
<name>A0A9P1N2T2_9PELO</name>
<reference evidence="7" key="1">
    <citation type="submission" date="2022-11" db="EMBL/GenBank/DDBJ databases">
        <authorList>
            <person name="Kikuchi T."/>
        </authorList>
    </citation>
    <scope>NUCLEOTIDE SEQUENCE</scope>
    <source>
        <strain evidence="7">PS1010</strain>
    </source>
</reference>
<feature type="region of interest" description="Disordered" evidence="5">
    <location>
        <begin position="221"/>
        <end position="245"/>
    </location>
</feature>
<feature type="compositionally biased region" description="Polar residues" evidence="5">
    <location>
        <begin position="499"/>
        <end position="509"/>
    </location>
</feature>
<keyword evidence="2 4" id="KW-0728">SH3 domain</keyword>
<sequence length="946" mass="105962">MVDHLLKKKILDGKCENTGAPSSSSIGYDSVAPDFAGSSEKSSRRSSSSSQESKIVLEEDEVTILENTGQAEENKEMQTSQDIFNNPNVSLNPQHNSGYYPAPNQWNLRTQHNNNIMPAQGDIEIPERRGVAALRQVINDRLEMKTPTGGVSASNNNNRPKTPQQPTIYSEKPSWAANVKVYEPDGYVDPHANKNSLGRVLDGPVEPTKYFQGVPPPSFSITGHKITPQPIVSKPPAPRTSTTIRLPPEMSQHTFRPTFIENSSNHEDIDDGASMISSCISTFGESSEVAALSAAGSQRYLYDQYRRGLLNEKTIPEEMSTSITSTKSEITPPVSIFNTDIQLTPFGQVDKPRGRSSSMDLESSELLVKSKSPAPYNSQSADHFGTIRRKHTPVRMEVTPTPTEQAAPVEQRNYDSGYEGSNAISPDTQANLDKALSEAFELASSLSSSINLPNESFMTPSSSSLNNDRPESFIISSPSSHTPRLSQQENIGNCNIVGSLQDSKTQPTSDLLDVGSMPKRHEPEMSQWYRQMFKQMHKTGVDEPRGGGEHLDLATISQGRVTPQKVEVEIEPRRARSVGRVVEQSEGSPSNLASEIEDLKRISREKVLIRQKAEKLTDELQKEKERKHNYIPSSAPSLQNNMDRFEGLVNNYSTTVNPRQSAPPTTTTATVIYRFDGRSNRELSLLKGDIVRIIREVDSHWLEGERNRKIGIFPASYVQIDSEYDNRNRQKMRAIYPFTSRNSNELSLKKGEIITFRREIDQNWMEGTNQIGTIGIFPSSYVRLISIEPQPQDTVVIPDRPKTPKINHEEPTTTHKVRFENEPRIQKDDFRSRQDEIIQNIFQDSKSSCMEYQRKPEYATEQNYHRKQPEAATVIEKPKNDIRTNAAAVIPKGSEMYRAAFAYRPQKKTNSNFSSTTSYLLSKNAMTVGSSELLCDLEISEFSPVH</sequence>
<feature type="domain" description="SH3" evidence="6">
    <location>
        <begin position="727"/>
        <end position="787"/>
    </location>
</feature>
<feature type="region of interest" description="Disordered" evidence="5">
    <location>
        <begin position="620"/>
        <end position="640"/>
    </location>
</feature>
<evidence type="ECO:0000256" key="5">
    <source>
        <dbReference type="SAM" id="MobiDB-lite"/>
    </source>
</evidence>
<dbReference type="SUPFAM" id="SSF50044">
    <property type="entry name" value="SH3-domain"/>
    <property type="match status" value="2"/>
</dbReference>
<feature type="region of interest" description="Disordered" evidence="5">
    <location>
        <begin position="145"/>
        <end position="168"/>
    </location>
</feature>
<feature type="region of interest" description="Disordered" evidence="5">
    <location>
        <begin position="499"/>
        <end position="518"/>
    </location>
</feature>
<gene>
    <name evidence="7" type="ORF">CAMP_LOCUS11927</name>
</gene>
<dbReference type="SMART" id="SM00326">
    <property type="entry name" value="SH3"/>
    <property type="match status" value="2"/>
</dbReference>
<dbReference type="InterPro" id="IPR003127">
    <property type="entry name" value="SoHo_dom"/>
</dbReference>
<dbReference type="Pfam" id="PF00018">
    <property type="entry name" value="SH3_1"/>
    <property type="match status" value="1"/>
</dbReference>
<accession>A0A9P1N2T2</accession>
<feature type="compositionally biased region" description="Low complexity" evidence="5">
    <location>
        <begin position="45"/>
        <end position="54"/>
    </location>
</feature>
<feature type="compositionally biased region" description="Polar residues" evidence="5">
    <location>
        <begin position="83"/>
        <end position="97"/>
    </location>
</feature>
<feature type="region of interest" description="Disordered" evidence="5">
    <location>
        <begin position="345"/>
        <end position="381"/>
    </location>
</feature>
<dbReference type="InterPro" id="IPR050384">
    <property type="entry name" value="Endophilin_SH3RF"/>
</dbReference>
<dbReference type="InterPro" id="IPR001452">
    <property type="entry name" value="SH3_domain"/>
</dbReference>
<dbReference type="OrthoDB" id="73680at2759"/>
<dbReference type="Gene3D" id="2.30.30.40">
    <property type="entry name" value="SH3 Domains"/>
    <property type="match status" value="2"/>
</dbReference>
<keyword evidence="3" id="KW-0965">Cell junction</keyword>
<dbReference type="Proteomes" id="UP001152747">
    <property type="component" value="Unassembled WGS sequence"/>
</dbReference>
<dbReference type="GO" id="GO:0070161">
    <property type="term" value="C:anchoring junction"/>
    <property type="evidence" value="ECO:0007669"/>
    <property type="project" value="UniProtKB-SubCell"/>
</dbReference>
<evidence type="ECO:0000256" key="2">
    <source>
        <dbReference type="ARBA" id="ARBA00022443"/>
    </source>
</evidence>
<comment type="subcellular location">
    <subcellularLocation>
        <location evidence="1">Cell junction</location>
    </subcellularLocation>
</comment>
<feature type="compositionally biased region" description="Polar residues" evidence="5">
    <location>
        <begin position="631"/>
        <end position="640"/>
    </location>
</feature>
<proteinExistence type="predicted"/>
<protein>
    <recommendedName>
        <fullName evidence="6">SH3 domain-containing protein</fullName>
    </recommendedName>
</protein>
<dbReference type="PROSITE" id="PS50002">
    <property type="entry name" value="SH3"/>
    <property type="match status" value="2"/>
</dbReference>
<feature type="region of interest" description="Disordered" evidence="5">
    <location>
        <begin position="10"/>
        <end position="62"/>
    </location>
</feature>
<feature type="domain" description="SH3" evidence="6">
    <location>
        <begin position="664"/>
        <end position="723"/>
    </location>
</feature>
<feature type="compositionally biased region" description="Low complexity" evidence="5">
    <location>
        <begin position="356"/>
        <end position="372"/>
    </location>
</feature>
<dbReference type="EMBL" id="CANHGI010000004">
    <property type="protein sequence ID" value="CAI5449290.1"/>
    <property type="molecule type" value="Genomic_DNA"/>
</dbReference>